<keyword evidence="3" id="KW-0813">Transport</keyword>
<feature type="transmembrane region" description="Helical" evidence="7">
    <location>
        <begin position="6"/>
        <end position="32"/>
    </location>
</feature>
<dbReference type="InterPro" id="IPR050814">
    <property type="entry name" value="Myo-inositol_Transporter"/>
</dbReference>
<sequence>MLSSTLLFVVAYAALGGFLFGYDLGLIGGALLQIQRYFHVRASITLELIVGAAKLGAAAGTFLGGAAMARYGRRRALGLNAAAFTVGPLVMAAAAAPWQLMLGRFIVGLGIGVSATVTPAYIAELAPAGIRGSLVQMYEVMLCIGMLSAPLVDWALSTTGSSGAWRLMVGLPAVAGLALAAAPVVLPESPRWLVTRNRLDEALEVLQVVLAGKAASSSGGISGLSLSGAFRALTAGSATATGVGGYQRVPGKVSGGEDQPSGEQVTS</sequence>
<feature type="transmembrane region" description="Helical" evidence="7">
    <location>
        <begin position="164"/>
        <end position="186"/>
    </location>
</feature>
<dbReference type="Gramene" id="PNW70958">
    <property type="protein sequence ID" value="PNW70958"/>
    <property type="gene ID" value="CHLRE_17g740470v5"/>
</dbReference>
<dbReference type="InterPro" id="IPR036259">
    <property type="entry name" value="MFS_trans_sf"/>
</dbReference>
<keyword evidence="10" id="KW-1185">Reference proteome</keyword>
<dbReference type="AlphaFoldDB" id="A0A2K3CRQ5"/>
<dbReference type="InterPro" id="IPR005829">
    <property type="entry name" value="Sugar_transporter_CS"/>
</dbReference>
<evidence type="ECO:0000256" key="5">
    <source>
        <dbReference type="ARBA" id="ARBA00022989"/>
    </source>
</evidence>
<keyword evidence="4 7" id="KW-0812">Transmembrane</keyword>
<dbReference type="InterPro" id="IPR005828">
    <property type="entry name" value="MFS_sugar_transport-like"/>
</dbReference>
<dbReference type="GO" id="GO:0016020">
    <property type="term" value="C:membrane"/>
    <property type="evidence" value="ECO:0007669"/>
    <property type="project" value="UniProtKB-SubCell"/>
</dbReference>
<dbReference type="InterPro" id="IPR003663">
    <property type="entry name" value="Sugar/inositol_transpt"/>
</dbReference>
<dbReference type="OrthoDB" id="5296287at2759"/>
<dbReference type="PRINTS" id="PR00171">
    <property type="entry name" value="SUGRTRNSPORT"/>
</dbReference>
<evidence type="ECO:0000256" key="3">
    <source>
        <dbReference type="ARBA" id="ARBA00022448"/>
    </source>
</evidence>
<dbReference type="PANTHER" id="PTHR48020:SF12">
    <property type="entry name" value="PROTON MYO-INOSITOL COTRANSPORTER"/>
    <property type="match status" value="1"/>
</dbReference>
<protein>
    <recommendedName>
        <fullName evidence="8">Major facilitator superfamily (MFS) profile domain-containing protein</fullName>
    </recommendedName>
</protein>
<organism evidence="9 10">
    <name type="scientific">Chlamydomonas reinhardtii</name>
    <name type="common">Chlamydomonas smithii</name>
    <dbReference type="NCBI Taxonomy" id="3055"/>
    <lineage>
        <taxon>Eukaryota</taxon>
        <taxon>Viridiplantae</taxon>
        <taxon>Chlorophyta</taxon>
        <taxon>core chlorophytes</taxon>
        <taxon>Chlorophyceae</taxon>
        <taxon>CS clade</taxon>
        <taxon>Chlamydomonadales</taxon>
        <taxon>Chlamydomonadaceae</taxon>
        <taxon>Chlamydomonas</taxon>
    </lineage>
</organism>
<comment type="similarity">
    <text evidence="2">Belongs to the major facilitator superfamily. Sugar transporter (TC 2.A.1.1) family.</text>
</comment>
<dbReference type="PANTHER" id="PTHR48020">
    <property type="entry name" value="PROTON MYO-INOSITOL COTRANSPORTER"/>
    <property type="match status" value="1"/>
</dbReference>
<dbReference type="EMBL" id="CM008978">
    <property type="protein sequence ID" value="PNW70958.1"/>
    <property type="molecule type" value="Genomic_DNA"/>
</dbReference>
<dbReference type="STRING" id="3055.A0A2K3CRQ5"/>
<evidence type="ECO:0000256" key="7">
    <source>
        <dbReference type="SAM" id="Phobius"/>
    </source>
</evidence>
<dbReference type="PROSITE" id="PS00217">
    <property type="entry name" value="SUGAR_TRANSPORT_2"/>
    <property type="match status" value="1"/>
</dbReference>
<dbReference type="GeneID" id="5726639"/>
<evidence type="ECO:0000256" key="6">
    <source>
        <dbReference type="ARBA" id="ARBA00023136"/>
    </source>
</evidence>
<evidence type="ECO:0000259" key="8">
    <source>
        <dbReference type="PROSITE" id="PS50850"/>
    </source>
</evidence>
<evidence type="ECO:0000313" key="10">
    <source>
        <dbReference type="Proteomes" id="UP000006906"/>
    </source>
</evidence>
<evidence type="ECO:0000256" key="1">
    <source>
        <dbReference type="ARBA" id="ARBA00004141"/>
    </source>
</evidence>
<dbReference type="Gene3D" id="1.20.1250.20">
    <property type="entry name" value="MFS general substrate transporter like domains"/>
    <property type="match status" value="1"/>
</dbReference>
<dbReference type="KEGG" id="cre:CHLRE_17g740470v5"/>
<dbReference type="InParanoid" id="A0A2K3CRQ5"/>
<dbReference type="RefSeq" id="XP_042915095.1">
    <property type="nucleotide sequence ID" value="XM_043072636.1"/>
</dbReference>
<gene>
    <name evidence="9" type="ORF">CHLRE_17g740470v5</name>
</gene>
<keyword evidence="6 7" id="KW-0472">Membrane</keyword>
<feature type="transmembrane region" description="Helical" evidence="7">
    <location>
        <begin position="77"/>
        <end position="96"/>
    </location>
</feature>
<dbReference type="InterPro" id="IPR020846">
    <property type="entry name" value="MFS_dom"/>
</dbReference>
<dbReference type="PROSITE" id="PS50850">
    <property type="entry name" value="MFS"/>
    <property type="match status" value="1"/>
</dbReference>
<accession>A0A2K3CRQ5</accession>
<name>A0A2K3CRQ5_CHLRE</name>
<evidence type="ECO:0000256" key="4">
    <source>
        <dbReference type="ARBA" id="ARBA00022692"/>
    </source>
</evidence>
<reference evidence="9 10" key="1">
    <citation type="journal article" date="2007" name="Science">
        <title>The Chlamydomonas genome reveals the evolution of key animal and plant functions.</title>
        <authorList>
            <person name="Merchant S.S."/>
            <person name="Prochnik S.E."/>
            <person name="Vallon O."/>
            <person name="Harris E.H."/>
            <person name="Karpowicz S.J."/>
            <person name="Witman G.B."/>
            <person name="Terry A."/>
            <person name="Salamov A."/>
            <person name="Fritz-Laylin L.K."/>
            <person name="Marechal-Drouard L."/>
            <person name="Marshall W.F."/>
            <person name="Qu L.H."/>
            <person name="Nelson D.R."/>
            <person name="Sanderfoot A.A."/>
            <person name="Spalding M.H."/>
            <person name="Kapitonov V.V."/>
            <person name="Ren Q."/>
            <person name="Ferris P."/>
            <person name="Lindquist E."/>
            <person name="Shapiro H."/>
            <person name="Lucas S.M."/>
            <person name="Grimwood J."/>
            <person name="Schmutz J."/>
            <person name="Cardol P."/>
            <person name="Cerutti H."/>
            <person name="Chanfreau G."/>
            <person name="Chen C.L."/>
            <person name="Cognat V."/>
            <person name="Croft M.T."/>
            <person name="Dent R."/>
            <person name="Dutcher S."/>
            <person name="Fernandez E."/>
            <person name="Fukuzawa H."/>
            <person name="Gonzalez-Ballester D."/>
            <person name="Gonzalez-Halphen D."/>
            <person name="Hallmann A."/>
            <person name="Hanikenne M."/>
            <person name="Hippler M."/>
            <person name="Inwood W."/>
            <person name="Jabbari K."/>
            <person name="Kalanon M."/>
            <person name="Kuras R."/>
            <person name="Lefebvre P.A."/>
            <person name="Lemaire S.D."/>
            <person name="Lobanov A.V."/>
            <person name="Lohr M."/>
            <person name="Manuell A."/>
            <person name="Meier I."/>
            <person name="Mets L."/>
            <person name="Mittag M."/>
            <person name="Mittelmeier T."/>
            <person name="Moroney J.V."/>
            <person name="Moseley J."/>
            <person name="Napoli C."/>
            <person name="Nedelcu A.M."/>
            <person name="Niyogi K."/>
            <person name="Novoselov S.V."/>
            <person name="Paulsen I.T."/>
            <person name="Pazour G."/>
            <person name="Purton S."/>
            <person name="Ral J.P."/>
            <person name="Riano-Pachon D.M."/>
            <person name="Riekhof W."/>
            <person name="Rymarquis L."/>
            <person name="Schroda M."/>
            <person name="Stern D."/>
            <person name="Umen J."/>
            <person name="Willows R."/>
            <person name="Wilson N."/>
            <person name="Zimmer S.L."/>
            <person name="Allmer J."/>
            <person name="Balk J."/>
            <person name="Bisova K."/>
            <person name="Chen C.J."/>
            <person name="Elias M."/>
            <person name="Gendler K."/>
            <person name="Hauser C."/>
            <person name="Lamb M.R."/>
            <person name="Ledford H."/>
            <person name="Long J.C."/>
            <person name="Minagawa J."/>
            <person name="Page M.D."/>
            <person name="Pan J."/>
            <person name="Pootakham W."/>
            <person name="Roje S."/>
            <person name="Rose A."/>
            <person name="Stahlberg E."/>
            <person name="Terauchi A.M."/>
            <person name="Yang P."/>
            <person name="Ball S."/>
            <person name="Bowler C."/>
            <person name="Dieckmann C.L."/>
            <person name="Gladyshev V.N."/>
            <person name="Green P."/>
            <person name="Jorgensen R."/>
            <person name="Mayfield S."/>
            <person name="Mueller-Roeber B."/>
            <person name="Rajamani S."/>
            <person name="Sayre R.T."/>
            <person name="Brokstein P."/>
            <person name="Dubchak I."/>
            <person name="Goodstein D."/>
            <person name="Hornick L."/>
            <person name="Huang Y.W."/>
            <person name="Jhaveri J."/>
            <person name="Luo Y."/>
            <person name="Martinez D."/>
            <person name="Ngau W.C."/>
            <person name="Otillar B."/>
            <person name="Poliakov A."/>
            <person name="Porter A."/>
            <person name="Szajkowski L."/>
            <person name="Werner G."/>
            <person name="Zhou K."/>
            <person name="Grigoriev I.V."/>
            <person name="Rokhsar D.S."/>
            <person name="Grossman A.R."/>
        </authorList>
    </citation>
    <scope>NUCLEOTIDE SEQUENCE [LARGE SCALE GENOMIC DNA]</scope>
    <source>
        <strain evidence="10">CC-503</strain>
    </source>
</reference>
<feature type="transmembrane region" description="Helical" evidence="7">
    <location>
        <begin position="102"/>
        <end position="122"/>
    </location>
</feature>
<comment type="subcellular location">
    <subcellularLocation>
        <location evidence="1">Membrane</location>
        <topology evidence="1">Multi-pass membrane protein</topology>
    </subcellularLocation>
</comment>
<dbReference type="Pfam" id="PF00083">
    <property type="entry name" value="Sugar_tr"/>
    <property type="match status" value="1"/>
</dbReference>
<keyword evidence="5 7" id="KW-1133">Transmembrane helix</keyword>
<dbReference type="SUPFAM" id="SSF103473">
    <property type="entry name" value="MFS general substrate transporter"/>
    <property type="match status" value="1"/>
</dbReference>
<evidence type="ECO:0000313" key="9">
    <source>
        <dbReference type="EMBL" id="PNW70958.1"/>
    </source>
</evidence>
<dbReference type="GO" id="GO:0022857">
    <property type="term" value="F:transmembrane transporter activity"/>
    <property type="evidence" value="ECO:0007669"/>
    <property type="project" value="InterPro"/>
</dbReference>
<dbReference type="Proteomes" id="UP000006906">
    <property type="component" value="Chromosome 17"/>
</dbReference>
<feature type="domain" description="Major facilitator superfamily (MFS) profile" evidence="8">
    <location>
        <begin position="9"/>
        <end position="267"/>
    </location>
</feature>
<feature type="transmembrane region" description="Helical" evidence="7">
    <location>
        <begin position="134"/>
        <end position="152"/>
    </location>
</feature>
<evidence type="ECO:0000256" key="2">
    <source>
        <dbReference type="ARBA" id="ARBA00010992"/>
    </source>
</evidence>
<proteinExistence type="inferred from homology"/>